<dbReference type="PATRIC" id="fig|476652.3.peg.1809"/>
<evidence type="ECO:0000313" key="3">
    <source>
        <dbReference type="EMBL" id="KLU66353.1"/>
    </source>
</evidence>
<dbReference type="InterPro" id="IPR013545">
    <property type="entry name" value="T2SS_protein-GspG_C"/>
</dbReference>
<dbReference type="InterPro" id="IPR045584">
    <property type="entry name" value="Pilin-like"/>
</dbReference>
<dbReference type="NCBIfam" id="TIGR02532">
    <property type="entry name" value="IV_pilin_GFxxxE"/>
    <property type="match status" value="1"/>
</dbReference>
<organism evidence="3 4">
    <name type="scientific">Desulfosporosinus acididurans</name>
    <dbReference type="NCBI Taxonomy" id="476652"/>
    <lineage>
        <taxon>Bacteria</taxon>
        <taxon>Bacillati</taxon>
        <taxon>Bacillota</taxon>
        <taxon>Clostridia</taxon>
        <taxon>Eubacteriales</taxon>
        <taxon>Desulfitobacteriaceae</taxon>
        <taxon>Desulfosporosinus</taxon>
    </lineage>
</organism>
<dbReference type="AlphaFoldDB" id="A0A0J1FTN5"/>
<dbReference type="Pfam" id="PF08334">
    <property type="entry name" value="T2SSG"/>
    <property type="match status" value="1"/>
</dbReference>
<dbReference type="InterPro" id="IPR012902">
    <property type="entry name" value="N_methyl_site"/>
</dbReference>
<dbReference type="EMBL" id="LDZY01000005">
    <property type="protein sequence ID" value="KLU66353.1"/>
    <property type="molecule type" value="Genomic_DNA"/>
</dbReference>
<dbReference type="Proteomes" id="UP000036356">
    <property type="component" value="Unassembled WGS sequence"/>
</dbReference>
<feature type="domain" description="Type II secretion system protein GspG C-terminal" evidence="2">
    <location>
        <begin position="43"/>
        <end position="96"/>
    </location>
</feature>
<reference evidence="3 4" key="1">
    <citation type="submission" date="2015-06" db="EMBL/GenBank/DDBJ databases">
        <title>Draft genome of the moderately acidophilic sulfate reducer Candidatus Desulfosporosinus acididurans strain M1.</title>
        <authorList>
            <person name="Poehlein A."/>
            <person name="Petzsch P."/>
            <person name="Johnson B.D."/>
            <person name="Schloemann M."/>
            <person name="Daniel R."/>
            <person name="Muehling M."/>
        </authorList>
    </citation>
    <scope>NUCLEOTIDE SEQUENCE [LARGE SCALE GENOMIC DNA]</scope>
    <source>
        <strain evidence="3 4">M1</strain>
    </source>
</reference>
<dbReference type="InterPro" id="IPR000983">
    <property type="entry name" value="Bac_GSPG_pilin"/>
</dbReference>
<evidence type="ECO:0000259" key="2">
    <source>
        <dbReference type="Pfam" id="PF08334"/>
    </source>
</evidence>
<accession>A0A0J1FTN5</accession>
<dbReference type="PRINTS" id="PR00813">
    <property type="entry name" value="BCTERIALGSPG"/>
</dbReference>
<comment type="caution">
    <text evidence="3">The sequence shown here is derived from an EMBL/GenBank/DDBJ whole genome shotgun (WGS) entry which is preliminary data.</text>
</comment>
<dbReference type="SUPFAM" id="SSF54523">
    <property type="entry name" value="Pili subunits"/>
    <property type="match status" value="1"/>
</dbReference>
<gene>
    <name evidence="3" type="primary">pulG_2</name>
    <name evidence="3" type="ORF">DEAC_c17520</name>
</gene>
<keyword evidence="1" id="KW-0488">Methylation</keyword>
<dbReference type="GO" id="GO:0015628">
    <property type="term" value="P:protein secretion by the type II secretion system"/>
    <property type="evidence" value="ECO:0007669"/>
    <property type="project" value="InterPro"/>
</dbReference>
<proteinExistence type="predicted"/>
<protein>
    <submittedName>
        <fullName evidence="3">Type II secretion system protein G</fullName>
    </submittedName>
</protein>
<dbReference type="GO" id="GO:0015627">
    <property type="term" value="C:type II protein secretion system complex"/>
    <property type="evidence" value="ECO:0007669"/>
    <property type="project" value="InterPro"/>
</dbReference>
<evidence type="ECO:0000313" key="4">
    <source>
        <dbReference type="Proteomes" id="UP000036356"/>
    </source>
</evidence>
<name>A0A0J1FTN5_9FIRM</name>
<sequence>MGFTLWELMAVLCLMGVLLGAAVPHFYSSSNFVRSEADLANREEIEGAVQLYRIDIGTFPVSVSDLVNLPDNIKGWRGPYLPEIPVNPFDPKVDYQIDKLGQVVTISNW</sequence>
<dbReference type="Gene3D" id="3.30.700.10">
    <property type="entry name" value="Glycoprotein, Type 4 Pilin"/>
    <property type="match status" value="1"/>
</dbReference>
<evidence type="ECO:0000256" key="1">
    <source>
        <dbReference type="ARBA" id="ARBA00022481"/>
    </source>
</evidence>
<keyword evidence="4" id="KW-1185">Reference proteome</keyword>
<dbReference type="STRING" id="476652.DEAC_c17520"/>